<dbReference type="Gene3D" id="1.10.238.10">
    <property type="entry name" value="EF-hand"/>
    <property type="match status" value="1"/>
</dbReference>
<evidence type="ECO:0000313" key="3">
    <source>
        <dbReference type="EMBL" id="CAE7373577.1"/>
    </source>
</evidence>
<gene>
    <name evidence="3" type="ORF">SNEC2469_LOCUS10060</name>
</gene>
<comment type="caution">
    <text evidence="3">The sequence shown here is derived from an EMBL/GenBank/DDBJ whole genome shotgun (WGS) entry which is preliminary data.</text>
</comment>
<dbReference type="InterPro" id="IPR011992">
    <property type="entry name" value="EF-hand-dom_pair"/>
</dbReference>
<dbReference type="OrthoDB" id="419773at2759"/>
<evidence type="ECO:0000256" key="1">
    <source>
        <dbReference type="ARBA" id="ARBA00022837"/>
    </source>
</evidence>
<protein>
    <recommendedName>
        <fullName evidence="2">EF-hand domain-containing protein</fullName>
    </recommendedName>
</protein>
<dbReference type="PROSITE" id="PS50222">
    <property type="entry name" value="EF_HAND_2"/>
    <property type="match status" value="2"/>
</dbReference>
<keyword evidence="4" id="KW-1185">Reference proteome</keyword>
<reference evidence="3" key="1">
    <citation type="submission" date="2021-02" db="EMBL/GenBank/DDBJ databases">
        <authorList>
            <person name="Dougan E. K."/>
            <person name="Rhodes N."/>
            <person name="Thang M."/>
            <person name="Chan C."/>
        </authorList>
    </citation>
    <scope>NUCLEOTIDE SEQUENCE</scope>
</reference>
<dbReference type="CDD" id="cd00051">
    <property type="entry name" value="EFh"/>
    <property type="match status" value="1"/>
</dbReference>
<dbReference type="GO" id="GO:0005509">
    <property type="term" value="F:calcium ion binding"/>
    <property type="evidence" value="ECO:0007669"/>
    <property type="project" value="InterPro"/>
</dbReference>
<name>A0A812QHK6_9DINO</name>
<dbReference type="AlphaFoldDB" id="A0A812QHK6"/>
<dbReference type="SMART" id="SM00054">
    <property type="entry name" value="EFh"/>
    <property type="match status" value="2"/>
</dbReference>
<feature type="domain" description="EF-hand" evidence="2">
    <location>
        <begin position="2"/>
        <end position="37"/>
    </location>
</feature>
<dbReference type="PROSITE" id="PS00018">
    <property type="entry name" value="EF_HAND_1"/>
    <property type="match status" value="1"/>
</dbReference>
<dbReference type="SUPFAM" id="SSF47473">
    <property type="entry name" value="EF-hand"/>
    <property type="match status" value="1"/>
</dbReference>
<dbReference type="InterPro" id="IPR036339">
    <property type="entry name" value="PUB-like_dom_sf"/>
</dbReference>
<dbReference type="InterPro" id="IPR002048">
    <property type="entry name" value="EF_hand_dom"/>
</dbReference>
<dbReference type="Pfam" id="PF13499">
    <property type="entry name" value="EF-hand_7"/>
    <property type="match status" value="1"/>
</dbReference>
<dbReference type="EMBL" id="CAJNJA010016054">
    <property type="protein sequence ID" value="CAE7373577.1"/>
    <property type="molecule type" value="Genomic_DNA"/>
</dbReference>
<evidence type="ECO:0000259" key="2">
    <source>
        <dbReference type="PROSITE" id="PS50222"/>
    </source>
</evidence>
<accession>A0A812QHK6</accession>
<dbReference type="SUPFAM" id="SSF143503">
    <property type="entry name" value="PUG domain-like"/>
    <property type="match status" value="1"/>
</dbReference>
<dbReference type="Proteomes" id="UP000601435">
    <property type="component" value="Unassembled WGS sequence"/>
</dbReference>
<keyword evidence="1" id="KW-0106">Calcium</keyword>
<evidence type="ECO:0000313" key="4">
    <source>
        <dbReference type="Proteomes" id="UP000601435"/>
    </source>
</evidence>
<feature type="domain" description="EF-hand" evidence="2">
    <location>
        <begin position="39"/>
        <end position="74"/>
    </location>
</feature>
<sequence length="582" mass="65801">MATTDRLIELFRQLDRNGDGVIERKELGRVLEALDPISWTDERIDQLLIEADTNVDGKIQYGEFVRWLFTDGSDQAAFCRSVKDISKGLRFQVEALVGLRELCSVPEKERKDALELILSILEHIMEDPEDSKRRSMSCEEHPGQTLLRTRGCDWLLSAVGYIDDGQELSLPSRTDPAWLLEELRRLKQKDWDLSEVDPPDDLPTDLPLSPAVEAGLPPTSRLFEGVSMPSDIKDLVKVLQALPEMDKRTMGGKCIQQTLAMEDFMTDQVGIRPLPGKYFVQGVKAFDLQTPLKSMPSDKEFVYHGTGQDGRPCSFKASVAEILEWQSSFRAYYATDVYTDKEGLELLSRSLEGHSEAGEEAWKMKFAIRCSKNPVIMRFDGRVVPREIGDPVSSRIHLVSVCGIDFASRVHDHVDLTHYIKNWKEVYCFDDEGVPYVRHGRDFELSGTFAQLNVSKTLIDLKKMCRLRLKAQDDLGIQVVVEVGLGLGVFAGDALGIGNTVRHLSALALQRVLQEETFKNIRLVVLSLPIFRKGDNYDFYEKVFSRDKEPYTGSIPVLLMDQAALLEPWSQVDLRVGECHLT</sequence>
<dbReference type="InterPro" id="IPR018247">
    <property type="entry name" value="EF_Hand_1_Ca_BS"/>
</dbReference>
<organism evidence="3 4">
    <name type="scientific">Symbiodinium necroappetens</name>
    <dbReference type="NCBI Taxonomy" id="1628268"/>
    <lineage>
        <taxon>Eukaryota</taxon>
        <taxon>Sar</taxon>
        <taxon>Alveolata</taxon>
        <taxon>Dinophyceae</taxon>
        <taxon>Suessiales</taxon>
        <taxon>Symbiodiniaceae</taxon>
        <taxon>Symbiodinium</taxon>
    </lineage>
</organism>
<proteinExistence type="predicted"/>